<dbReference type="GO" id="GO:0005615">
    <property type="term" value="C:extracellular space"/>
    <property type="evidence" value="ECO:0007669"/>
    <property type="project" value="TreeGrafter"/>
</dbReference>
<evidence type="ECO:0000313" key="2">
    <source>
        <dbReference type="Proteomes" id="UP000007800"/>
    </source>
</evidence>
<dbReference type="PANTHER" id="PTHR10974:SF1">
    <property type="entry name" value="FI08016P-RELATED"/>
    <property type="match status" value="1"/>
</dbReference>
<dbReference type="Proteomes" id="UP000007800">
    <property type="component" value="Unassembled WGS sequence"/>
</dbReference>
<dbReference type="OrthoDB" id="434136at2759"/>
<evidence type="ECO:0000313" key="1">
    <source>
        <dbReference type="EMBL" id="EER07634.1"/>
    </source>
</evidence>
<organism evidence="2">
    <name type="scientific">Perkinsus marinus (strain ATCC 50983 / TXsc)</name>
    <dbReference type="NCBI Taxonomy" id="423536"/>
    <lineage>
        <taxon>Eukaryota</taxon>
        <taxon>Sar</taxon>
        <taxon>Alveolata</taxon>
        <taxon>Perkinsozoa</taxon>
        <taxon>Perkinsea</taxon>
        <taxon>Perkinsida</taxon>
        <taxon>Perkinsidae</taxon>
        <taxon>Perkinsus</taxon>
    </lineage>
</organism>
<dbReference type="InterPro" id="IPR004245">
    <property type="entry name" value="DUF229"/>
</dbReference>
<dbReference type="InParanoid" id="C5L6H3"/>
<dbReference type="OMA" id="EEVEYPN"/>
<proteinExistence type="predicted"/>
<name>C5L6H3_PERM5</name>
<dbReference type="Pfam" id="PF02995">
    <property type="entry name" value="DUF229"/>
    <property type="match status" value="1"/>
</dbReference>
<reference evidence="1 2" key="1">
    <citation type="submission" date="2008-07" db="EMBL/GenBank/DDBJ databases">
        <authorList>
            <person name="El-Sayed N."/>
            <person name="Caler E."/>
            <person name="Inman J."/>
            <person name="Amedeo P."/>
            <person name="Hass B."/>
            <person name="Wortman J."/>
        </authorList>
    </citation>
    <scope>NUCLEOTIDE SEQUENCE [LARGE SCALE GENOMIC DNA]</scope>
    <source>
        <strain evidence="2">ATCC 50983 / TXsc</strain>
    </source>
</reference>
<dbReference type="GeneID" id="9042120"/>
<accession>C5L6H3</accession>
<gene>
    <name evidence="1" type="ORF">Pmar_PMAR024038</name>
</gene>
<dbReference type="AlphaFoldDB" id="C5L6H3"/>
<dbReference type="EMBL" id="GG679769">
    <property type="protein sequence ID" value="EER07634.1"/>
    <property type="molecule type" value="Genomic_DNA"/>
</dbReference>
<sequence length="523" mass="57984">MDSGAGAPVDRLKVLGASLLDPLTPIPRRSSFSGGLLSNVHSRGDTPAGRENNGAVIRKHTYVKLGSRPRTEPVRNGRQGVKCCAACGVASSRDSPSVADNKQLFSGEWAIGSLHQCSPRPIREDFSSWDVDAYQVQHCPPKDSRGAAYHFVLANSTHPLNNICDEDTGLCHLPKEASTGCSTDFYALDEYPRVLSSEEVEYPNQKPRSKMNLHGDAISRAHFMRTFQKTREYVEGKRAAREGYVMGGYIGTGKFTMLAMTSFQIGYFNPLTPLMEIATNDGRTKGLAQYAREAGMISAVCSGIHGFNLLAYNWKDGQLGPHHYLNALEDKVVGLSKIYEGKTVLECTGNLRQEEYCLPVGKSVAMAYEGREGVRLFQQLYMMGNHQGDQLYGVGWDDELVEYLEWQDDFYTRLGQRHTTIVMSDHGNQWAGHKAAANERYSPLAIILSNQEFPPDVHQVLSYNELALITSIDLHNTVLALMDGEILPVSCRRESPNCDVSIRNIFTTKVPDRGPRQMGIPTK</sequence>
<protein>
    <submittedName>
        <fullName evidence="1">Uncharacterized protein</fullName>
    </submittedName>
</protein>
<dbReference type="PANTHER" id="PTHR10974">
    <property type="entry name" value="FI08016P-RELATED"/>
    <property type="match status" value="1"/>
</dbReference>
<keyword evidence="2" id="KW-1185">Reference proteome</keyword>
<dbReference type="RefSeq" id="XP_002775818.1">
    <property type="nucleotide sequence ID" value="XM_002775772.1"/>
</dbReference>